<dbReference type="SUPFAM" id="SSF51182">
    <property type="entry name" value="RmlC-like cupins"/>
    <property type="match status" value="1"/>
</dbReference>
<reference evidence="3" key="1">
    <citation type="journal article" date="2016" name="Nature">
        <title>The genome of the seagrass Zostera marina reveals angiosperm adaptation to the sea.</title>
        <authorList>
            <person name="Olsen J.L."/>
            <person name="Rouze P."/>
            <person name="Verhelst B."/>
            <person name="Lin Y.-C."/>
            <person name="Bayer T."/>
            <person name="Collen J."/>
            <person name="Dattolo E."/>
            <person name="De Paoli E."/>
            <person name="Dittami S."/>
            <person name="Maumus F."/>
            <person name="Michel G."/>
            <person name="Kersting A."/>
            <person name="Lauritano C."/>
            <person name="Lohaus R."/>
            <person name="Toepel M."/>
            <person name="Tonon T."/>
            <person name="Vanneste K."/>
            <person name="Amirebrahimi M."/>
            <person name="Brakel J."/>
            <person name="Bostroem C."/>
            <person name="Chovatia M."/>
            <person name="Grimwood J."/>
            <person name="Jenkins J.W."/>
            <person name="Jueterbock A."/>
            <person name="Mraz A."/>
            <person name="Stam W.T."/>
            <person name="Tice H."/>
            <person name="Bornberg-Bauer E."/>
            <person name="Green P.J."/>
            <person name="Pearson G.A."/>
            <person name="Procaccini G."/>
            <person name="Duarte C.M."/>
            <person name="Schmutz J."/>
            <person name="Reusch T.B.H."/>
            <person name="Van de Peer Y."/>
        </authorList>
    </citation>
    <scope>NUCLEOTIDE SEQUENCE [LARGE SCALE GENOMIC DNA]</scope>
    <source>
        <strain evidence="3">cv. Finnish</strain>
    </source>
</reference>
<name>A0A0K9Q528_ZOSMR</name>
<dbReference type="OMA" id="RTDMVEQ"/>
<proteinExistence type="predicted"/>
<organism evidence="2 3">
    <name type="scientific">Zostera marina</name>
    <name type="common">Eelgrass</name>
    <dbReference type="NCBI Taxonomy" id="29655"/>
    <lineage>
        <taxon>Eukaryota</taxon>
        <taxon>Viridiplantae</taxon>
        <taxon>Streptophyta</taxon>
        <taxon>Embryophyta</taxon>
        <taxon>Tracheophyta</taxon>
        <taxon>Spermatophyta</taxon>
        <taxon>Magnoliopsida</taxon>
        <taxon>Liliopsida</taxon>
        <taxon>Zosteraceae</taxon>
        <taxon>Zostera</taxon>
    </lineage>
</organism>
<dbReference type="AlphaFoldDB" id="A0A0K9Q528"/>
<evidence type="ECO:0000313" key="3">
    <source>
        <dbReference type="Proteomes" id="UP000036987"/>
    </source>
</evidence>
<feature type="domain" description="Cupin type-1" evidence="1">
    <location>
        <begin position="2"/>
        <end position="61"/>
    </location>
</feature>
<dbReference type="InterPro" id="IPR011051">
    <property type="entry name" value="RmlC_Cupin_sf"/>
</dbReference>
<evidence type="ECO:0000313" key="2">
    <source>
        <dbReference type="EMBL" id="KMZ76388.1"/>
    </source>
</evidence>
<gene>
    <name evidence="2" type="ORF">ZOSMA_102G00010</name>
</gene>
<dbReference type="OrthoDB" id="1921208at2759"/>
<dbReference type="PANTHER" id="PTHR31238">
    <property type="entry name" value="GERMIN-LIKE PROTEIN SUBFAMILY 3 MEMBER 3"/>
    <property type="match status" value="1"/>
</dbReference>
<dbReference type="EMBL" id="LFYR01000036">
    <property type="protein sequence ID" value="KMZ76388.1"/>
    <property type="molecule type" value="Genomic_DNA"/>
</dbReference>
<dbReference type="InterPro" id="IPR014710">
    <property type="entry name" value="RmlC-like_jellyroll"/>
</dbReference>
<dbReference type="Pfam" id="PF00190">
    <property type="entry name" value="Cupin_1"/>
    <property type="match status" value="1"/>
</dbReference>
<dbReference type="InterPro" id="IPR006045">
    <property type="entry name" value="Cupin_1"/>
</dbReference>
<dbReference type="Gene3D" id="2.60.120.10">
    <property type="entry name" value="Jelly Rolls"/>
    <property type="match status" value="1"/>
</dbReference>
<evidence type="ECO:0000259" key="1">
    <source>
        <dbReference type="Pfam" id="PF00190"/>
    </source>
</evidence>
<comment type="caution">
    <text evidence="2">The sequence shown here is derived from an EMBL/GenBank/DDBJ whole genome shotgun (WGS) entry which is preliminary data.</text>
</comment>
<sequence length="73" mass="8284">MIYPYAQIHFQINLEKTRAVSFSALSSQLPGVIRVADTFLGFTPPILSNLLSRSFRLRTDMVEQIQESFAHSP</sequence>
<dbReference type="STRING" id="29655.A0A0K9Q528"/>
<protein>
    <recommendedName>
        <fullName evidence="1">Cupin type-1 domain-containing protein</fullName>
    </recommendedName>
</protein>
<dbReference type="Proteomes" id="UP000036987">
    <property type="component" value="Unassembled WGS sequence"/>
</dbReference>
<accession>A0A0K9Q528</accession>
<keyword evidence="3" id="KW-1185">Reference proteome</keyword>